<dbReference type="PANTHER" id="PTHR43065">
    <property type="entry name" value="SENSOR HISTIDINE KINASE"/>
    <property type="match status" value="1"/>
</dbReference>
<keyword evidence="3" id="KW-0597">Phosphoprotein</keyword>
<dbReference type="Gene3D" id="3.40.50.2300">
    <property type="match status" value="1"/>
</dbReference>
<keyword evidence="12" id="KW-1185">Reference proteome</keyword>
<dbReference type="SUPFAM" id="SSF55874">
    <property type="entry name" value="ATPase domain of HSP90 chaperone/DNA topoisomerase II/histidine kinase"/>
    <property type="match status" value="1"/>
</dbReference>
<accession>A0ABV8AUQ1</accession>
<dbReference type="SUPFAM" id="SSF47384">
    <property type="entry name" value="Homodimeric domain of signal transducing histidine kinase"/>
    <property type="match status" value="1"/>
</dbReference>
<protein>
    <recommendedName>
        <fullName evidence="2">histidine kinase</fullName>
        <ecNumber evidence="2">2.7.13.3</ecNumber>
    </recommendedName>
</protein>
<dbReference type="SMART" id="SM00388">
    <property type="entry name" value="HisKA"/>
    <property type="match status" value="1"/>
</dbReference>
<evidence type="ECO:0000259" key="10">
    <source>
        <dbReference type="PROSITE" id="PS50112"/>
    </source>
</evidence>
<keyword evidence="8" id="KW-0902">Two-component regulatory system</keyword>
<feature type="domain" description="Histidine kinase" evidence="9">
    <location>
        <begin position="269"/>
        <end position="479"/>
    </location>
</feature>
<dbReference type="Gene3D" id="1.10.287.130">
    <property type="match status" value="1"/>
</dbReference>
<evidence type="ECO:0000256" key="3">
    <source>
        <dbReference type="ARBA" id="ARBA00022553"/>
    </source>
</evidence>
<dbReference type="InterPro" id="IPR004358">
    <property type="entry name" value="Sig_transdc_His_kin-like_C"/>
</dbReference>
<dbReference type="RefSeq" id="WP_377906660.1">
    <property type="nucleotide sequence ID" value="NZ_JBHRZS010000007.1"/>
</dbReference>
<evidence type="ECO:0000256" key="7">
    <source>
        <dbReference type="ARBA" id="ARBA00022840"/>
    </source>
</evidence>
<dbReference type="SMART" id="SM00091">
    <property type="entry name" value="PAS"/>
    <property type="match status" value="1"/>
</dbReference>
<evidence type="ECO:0000259" key="9">
    <source>
        <dbReference type="PROSITE" id="PS50109"/>
    </source>
</evidence>
<dbReference type="CDD" id="cd00075">
    <property type="entry name" value="HATPase"/>
    <property type="match status" value="1"/>
</dbReference>
<dbReference type="PROSITE" id="PS50112">
    <property type="entry name" value="PAS"/>
    <property type="match status" value="1"/>
</dbReference>
<dbReference type="InterPro" id="IPR003594">
    <property type="entry name" value="HATPase_dom"/>
</dbReference>
<dbReference type="InterPro" id="IPR000014">
    <property type="entry name" value="PAS"/>
</dbReference>
<dbReference type="CDD" id="cd00082">
    <property type="entry name" value="HisKA"/>
    <property type="match status" value="1"/>
</dbReference>
<dbReference type="Pfam" id="PF02518">
    <property type="entry name" value="HATPase_c"/>
    <property type="match status" value="1"/>
</dbReference>
<organism evidence="11 12">
    <name type="scientific">Algoriphagus namhaensis</name>
    <dbReference type="NCBI Taxonomy" id="915353"/>
    <lineage>
        <taxon>Bacteria</taxon>
        <taxon>Pseudomonadati</taxon>
        <taxon>Bacteroidota</taxon>
        <taxon>Cytophagia</taxon>
        <taxon>Cytophagales</taxon>
        <taxon>Cyclobacteriaceae</taxon>
        <taxon>Algoriphagus</taxon>
    </lineage>
</organism>
<evidence type="ECO:0000313" key="12">
    <source>
        <dbReference type="Proteomes" id="UP001595805"/>
    </source>
</evidence>
<dbReference type="EMBL" id="JBHRZS010000007">
    <property type="protein sequence ID" value="MFC3881320.1"/>
    <property type="molecule type" value="Genomic_DNA"/>
</dbReference>
<comment type="caution">
    <text evidence="11">The sequence shown here is derived from an EMBL/GenBank/DDBJ whole genome shotgun (WGS) entry which is preliminary data.</text>
</comment>
<dbReference type="Gene3D" id="3.30.450.20">
    <property type="entry name" value="PAS domain"/>
    <property type="match status" value="1"/>
</dbReference>
<gene>
    <name evidence="11" type="ORF">ACFOSV_14095</name>
</gene>
<name>A0ABV8AUQ1_9BACT</name>
<evidence type="ECO:0000256" key="4">
    <source>
        <dbReference type="ARBA" id="ARBA00022679"/>
    </source>
</evidence>
<dbReference type="PROSITE" id="PS50109">
    <property type="entry name" value="HIS_KIN"/>
    <property type="match status" value="1"/>
</dbReference>
<dbReference type="CDD" id="cd00130">
    <property type="entry name" value="PAS"/>
    <property type="match status" value="1"/>
</dbReference>
<evidence type="ECO:0000313" key="11">
    <source>
        <dbReference type="EMBL" id="MFC3881320.1"/>
    </source>
</evidence>
<dbReference type="SUPFAM" id="SSF55785">
    <property type="entry name" value="PYP-like sensor domain (PAS domain)"/>
    <property type="match status" value="1"/>
</dbReference>
<feature type="domain" description="PAS" evidence="10">
    <location>
        <begin position="136"/>
        <end position="177"/>
    </location>
</feature>
<dbReference type="InterPro" id="IPR035965">
    <property type="entry name" value="PAS-like_dom_sf"/>
</dbReference>
<dbReference type="Pfam" id="PF13188">
    <property type="entry name" value="PAS_8"/>
    <property type="match status" value="1"/>
</dbReference>
<dbReference type="NCBIfam" id="TIGR00229">
    <property type="entry name" value="sensory_box"/>
    <property type="match status" value="1"/>
</dbReference>
<dbReference type="EC" id="2.7.13.3" evidence="2"/>
<dbReference type="Pfam" id="PF00512">
    <property type="entry name" value="HisKA"/>
    <property type="match status" value="1"/>
</dbReference>
<keyword evidence="7" id="KW-0067">ATP-binding</keyword>
<evidence type="ECO:0000256" key="8">
    <source>
        <dbReference type="ARBA" id="ARBA00023012"/>
    </source>
</evidence>
<dbReference type="InterPro" id="IPR036890">
    <property type="entry name" value="HATPase_C_sf"/>
</dbReference>
<keyword evidence="4" id="KW-0808">Transferase</keyword>
<dbReference type="InterPro" id="IPR011006">
    <property type="entry name" value="CheY-like_superfamily"/>
</dbReference>
<comment type="catalytic activity">
    <reaction evidence="1">
        <text>ATP + protein L-histidine = ADP + protein N-phospho-L-histidine.</text>
        <dbReference type="EC" id="2.7.13.3"/>
    </reaction>
</comment>
<evidence type="ECO:0000256" key="6">
    <source>
        <dbReference type="ARBA" id="ARBA00022777"/>
    </source>
</evidence>
<dbReference type="PANTHER" id="PTHR43065:SF46">
    <property type="entry name" value="C4-DICARBOXYLATE TRANSPORT SENSOR PROTEIN DCTB"/>
    <property type="match status" value="1"/>
</dbReference>
<evidence type="ECO:0000256" key="5">
    <source>
        <dbReference type="ARBA" id="ARBA00022741"/>
    </source>
</evidence>
<proteinExistence type="predicted"/>
<dbReference type="InterPro" id="IPR003661">
    <property type="entry name" value="HisK_dim/P_dom"/>
</dbReference>
<dbReference type="SMART" id="SM00387">
    <property type="entry name" value="HATPase_c"/>
    <property type="match status" value="1"/>
</dbReference>
<dbReference type="Gene3D" id="3.30.565.10">
    <property type="entry name" value="Histidine kinase-like ATPase, C-terminal domain"/>
    <property type="match status" value="1"/>
</dbReference>
<evidence type="ECO:0000256" key="1">
    <source>
        <dbReference type="ARBA" id="ARBA00000085"/>
    </source>
</evidence>
<sequence>MPQSSIQVLYLNHLPEDFDYIQDLVSGITESKIVLTGAQSMKDVQTMNLNDIDLFFVDSMFRTNSDKNLIQELKTLAPKAAIILLQDKKLVDYNFEAIKLEVSDYLVKGTFDSLDLESKILYAIRDSQMIAKLNQEVEKFSSIFKKAADPFLMIDSSGKILEANPKFEEKFGISAHDPNYESHYFMDLILDQENIQDFTQKLGSIVEAYDFDYKLKGANGIAFNSLTSIALHSPSTYQVMIKDLTAIKAKEAESFTLKKFASTGRIARLLAHEVKNPLTTIMLSCDQLRLELPQDVLDESGDLFEIILRNCNRINDLVSQLLTSTRFASLDLKNQNINTLLDEVLEEIGDRIELKGIEVQTIYDPFIDTLKLDGEKIKIAFTNLIVNAIEAMEEGSGQLLVQTSQDKEGCKVEIQDSGKGISKENMDRLFEPYFTNKENGSGLGLTNVQNIILSHGGSIQVESEEGKGTSFYIYLKSAPIESITE</sequence>
<reference evidence="12" key="1">
    <citation type="journal article" date="2019" name="Int. J. Syst. Evol. Microbiol.">
        <title>The Global Catalogue of Microorganisms (GCM) 10K type strain sequencing project: providing services to taxonomists for standard genome sequencing and annotation.</title>
        <authorList>
            <consortium name="The Broad Institute Genomics Platform"/>
            <consortium name="The Broad Institute Genome Sequencing Center for Infectious Disease"/>
            <person name="Wu L."/>
            <person name="Ma J."/>
        </authorList>
    </citation>
    <scope>NUCLEOTIDE SEQUENCE [LARGE SCALE GENOMIC DNA]</scope>
    <source>
        <strain evidence="12">CCUG 60523</strain>
    </source>
</reference>
<keyword evidence="6" id="KW-0418">Kinase</keyword>
<dbReference type="SUPFAM" id="SSF52172">
    <property type="entry name" value="CheY-like"/>
    <property type="match status" value="1"/>
</dbReference>
<dbReference type="PRINTS" id="PR00344">
    <property type="entry name" value="BCTRLSENSOR"/>
</dbReference>
<dbReference type="InterPro" id="IPR036097">
    <property type="entry name" value="HisK_dim/P_sf"/>
</dbReference>
<keyword evidence="5" id="KW-0547">Nucleotide-binding</keyword>
<dbReference type="Proteomes" id="UP001595805">
    <property type="component" value="Unassembled WGS sequence"/>
</dbReference>
<evidence type="ECO:0000256" key="2">
    <source>
        <dbReference type="ARBA" id="ARBA00012438"/>
    </source>
</evidence>
<dbReference type="InterPro" id="IPR005467">
    <property type="entry name" value="His_kinase_dom"/>
</dbReference>